<dbReference type="InterPro" id="IPR026564">
    <property type="entry name" value="Transcrip_reg_TACO1-like_dom3"/>
</dbReference>
<keyword evidence="4 6" id="KW-0238">DNA-binding</keyword>
<keyword evidence="2 6" id="KW-0963">Cytoplasm</keyword>
<dbReference type="InterPro" id="IPR002876">
    <property type="entry name" value="Transcrip_reg_TACO1-like"/>
</dbReference>
<dbReference type="AlphaFoldDB" id="A0AA51RX66"/>
<dbReference type="SUPFAM" id="SSF75625">
    <property type="entry name" value="YebC-like"/>
    <property type="match status" value="1"/>
</dbReference>
<dbReference type="FunFam" id="1.10.10.200:FF:000001">
    <property type="entry name" value="Probable transcriptional regulatory protein YebC"/>
    <property type="match status" value="1"/>
</dbReference>
<dbReference type="PANTHER" id="PTHR12532">
    <property type="entry name" value="TRANSLATIONAL ACTIVATOR OF CYTOCHROME C OXIDASE 1"/>
    <property type="match status" value="1"/>
</dbReference>
<accession>A0AA51RX66</accession>
<dbReference type="Gene3D" id="1.10.10.200">
    <property type="match status" value="1"/>
</dbReference>
<dbReference type="Pfam" id="PF01709">
    <property type="entry name" value="Transcrip_reg"/>
    <property type="match status" value="1"/>
</dbReference>
<dbReference type="Pfam" id="PF20772">
    <property type="entry name" value="TACO1_YebC_N"/>
    <property type="match status" value="1"/>
</dbReference>
<evidence type="ECO:0000313" key="9">
    <source>
        <dbReference type="EMBL" id="WMS89220.1"/>
    </source>
</evidence>
<protein>
    <recommendedName>
        <fullName evidence="6">Probable transcriptional regulatory protein Q9312_08145</fullName>
    </recommendedName>
</protein>
<dbReference type="PANTHER" id="PTHR12532:SF6">
    <property type="entry name" value="TRANSCRIPTIONAL REGULATORY PROTEIN YEBC-RELATED"/>
    <property type="match status" value="1"/>
</dbReference>
<sequence>MAGHSKWANIKHRKAAQDAKRGKVFTKIIRELVVAAKTGGPNPEDNPSLRACIDKALGANMKKDTIEKAIARGAGNNDGENYENLTYEGYGPGGVAVLVECLTDNKNRTVGEVRHAFSKHGGNLGTSGSVAYLFDKKGQLVFDDQIEEDTLMEAALEAGAEDVVSHDDGSFEVLTTPDEFMTVKDELKAAGLNAENAEVAMLPSTQAELSAEEGAKVLRLVERLEDLDDVQNVYTNADIPEQAYELL</sequence>
<reference evidence="9 10" key="1">
    <citation type="submission" date="2023-08" db="EMBL/GenBank/DDBJ databases">
        <title>Pleionea litopenaei sp. nov., isolated from stomach of juvenile Litopenaeus vannamei.</title>
        <authorList>
            <person name="Rho A.M."/>
            <person name="Hwang C.Y."/>
        </authorList>
    </citation>
    <scope>NUCLEOTIDE SEQUENCE [LARGE SCALE GENOMIC DNA]</scope>
    <source>
        <strain evidence="9 10">HL-JVS1</strain>
    </source>
</reference>
<feature type="domain" description="TACO1/YebC-like second and third" evidence="7">
    <location>
        <begin position="82"/>
        <end position="237"/>
    </location>
</feature>
<organism evidence="9 10">
    <name type="scientific">Pleionea litopenaei</name>
    <dbReference type="NCBI Taxonomy" id="3070815"/>
    <lineage>
        <taxon>Bacteria</taxon>
        <taxon>Pseudomonadati</taxon>
        <taxon>Pseudomonadota</taxon>
        <taxon>Gammaproteobacteria</taxon>
        <taxon>Oceanospirillales</taxon>
        <taxon>Pleioneaceae</taxon>
        <taxon>Pleionea</taxon>
    </lineage>
</organism>
<dbReference type="Proteomes" id="UP001239782">
    <property type="component" value="Chromosome"/>
</dbReference>
<dbReference type="HAMAP" id="MF_00693">
    <property type="entry name" value="Transcrip_reg_TACO1"/>
    <property type="match status" value="1"/>
</dbReference>
<dbReference type="InterPro" id="IPR049083">
    <property type="entry name" value="TACO1_YebC_N"/>
</dbReference>
<evidence type="ECO:0000259" key="7">
    <source>
        <dbReference type="Pfam" id="PF01709"/>
    </source>
</evidence>
<evidence type="ECO:0000256" key="4">
    <source>
        <dbReference type="ARBA" id="ARBA00023125"/>
    </source>
</evidence>
<evidence type="ECO:0000256" key="1">
    <source>
        <dbReference type="ARBA" id="ARBA00008724"/>
    </source>
</evidence>
<dbReference type="InterPro" id="IPR029072">
    <property type="entry name" value="YebC-like"/>
</dbReference>
<keyword evidence="5 6" id="KW-0804">Transcription</keyword>
<dbReference type="GO" id="GO:0005829">
    <property type="term" value="C:cytosol"/>
    <property type="evidence" value="ECO:0007669"/>
    <property type="project" value="TreeGrafter"/>
</dbReference>
<evidence type="ECO:0000313" key="10">
    <source>
        <dbReference type="Proteomes" id="UP001239782"/>
    </source>
</evidence>
<dbReference type="FunFam" id="3.30.70.980:FF:000002">
    <property type="entry name" value="Probable transcriptional regulatory protein YebC"/>
    <property type="match status" value="1"/>
</dbReference>
<name>A0AA51RX66_9GAMM</name>
<evidence type="ECO:0000256" key="5">
    <source>
        <dbReference type="ARBA" id="ARBA00023163"/>
    </source>
</evidence>
<comment type="subcellular location">
    <subcellularLocation>
        <location evidence="6">Cytoplasm</location>
    </subcellularLocation>
</comment>
<dbReference type="RefSeq" id="WP_309204491.1">
    <property type="nucleotide sequence ID" value="NZ_CP133548.1"/>
</dbReference>
<feature type="domain" description="TACO1/YebC-like N-terminal" evidence="8">
    <location>
        <begin position="5"/>
        <end position="76"/>
    </location>
</feature>
<dbReference type="NCBIfam" id="NF009044">
    <property type="entry name" value="PRK12378.1"/>
    <property type="match status" value="1"/>
</dbReference>
<dbReference type="GO" id="GO:0003677">
    <property type="term" value="F:DNA binding"/>
    <property type="evidence" value="ECO:0007669"/>
    <property type="project" value="UniProtKB-UniRule"/>
</dbReference>
<keyword evidence="10" id="KW-1185">Reference proteome</keyword>
<evidence type="ECO:0000256" key="3">
    <source>
        <dbReference type="ARBA" id="ARBA00023015"/>
    </source>
</evidence>
<dbReference type="InterPro" id="IPR017856">
    <property type="entry name" value="Integrase-like_N"/>
</dbReference>
<dbReference type="KEGG" id="plei:Q9312_08145"/>
<gene>
    <name evidence="9" type="ORF">Q9312_08145</name>
</gene>
<evidence type="ECO:0000259" key="8">
    <source>
        <dbReference type="Pfam" id="PF20772"/>
    </source>
</evidence>
<proteinExistence type="inferred from homology"/>
<evidence type="ECO:0000256" key="2">
    <source>
        <dbReference type="ARBA" id="ARBA00022490"/>
    </source>
</evidence>
<dbReference type="NCBIfam" id="NF001030">
    <property type="entry name" value="PRK00110.1"/>
    <property type="match status" value="1"/>
</dbReference>
<evidence type="ECO:0000256" key="6">
    <source>
        <dbReference type="HAMAP-Rule" id="MF_00693"/>
    </source>
</evidence>
<dbReference type="EMBL" id="CP133548">
    <property type="protein sequence ID" value="WMS89220.1"/>
    <property type="molecule type" value="Genomic_DNA"/>
</dbReference>
<dbReference type="Gene3D" id="3.30.70.980">
    <property type="match status" value="2"/>
</dbReference>
<keyword evidence="3 6" id="KW-0805">Transcription regulation</keyword>
<dbReference type="GO" id="GO:0006355">
    <property type="term" value="P:regulation of DNA-templated transcription"/>
    <property type="evidence" value="ECO:0007669"/>
    <property type="project" value="UniProtKB-UniRule"/>
</dbReference>
<dbReference type="InterPro" id="IPR048300">
    <property type="entry name" value="TACO1_YebC-like_2nd/3rd_dom"/>
</dbReference>
<comment type="similarity">
    <text evidence="1 6">Belongs to the TACO1 family.</text>
</comment>
<dbReference type="NCBIfam" id="TIGR01033">
    <property type="entry name" value="YebC/PmpR family DNA-binding transcriptional regulator"/>
    <property type="match status" value="1"/>
</dbReference>